<dbReference type="PROSITE" id="PS51186">
    <property type="entry name" value="GNAT"/>
    <property type="match status" value="1"/>
</dbReference>
<dbReference type="InterPro" id="IPR016181">
    <property type="entry name" value="Acyl_CoA_acyltransferase"/>
</dbReference>
<dbReference type="InterPro" id="IPR050832">
    <property type="entry name" value="Bact_Acetyltransf"/>
</dbReference>
<evidence type="ECO:0000256" key="2">
    <source>
        <dbReference type="ARBA" id="ARBA00023315"/>
    </source>
</evidence>
<reference evidence="4" key="1">
    <citation type="submission" date="2020-03" db="EMBL/GenBank/DDBJ databases">
        <title>Draft sequencing of Paenibacilllus sp. S3N08.</title>
        <authorList>
            <person name="Kim D.-U."/>
        </authorList>
    </citation>
    <scope>NUCLEOTIDE SEQUENCE</scope>
    <source>
        <strain evidence="4">S3N08</strain>
    </source>
</reference>
<keyword evidence="1" id="KW-0808">Transferase</keyword>
<organism evidence="4 5">
    <name type="scientific">Paenibacillus agricola</name>
    <dbReference type="NCBI Taxonomy" id="2716264"/>
    <lineage>
        <taxon>Bacteria</taxon>
        <taxon>Bacillati</taxon>
        <taxon>Bacillota</taxon>
        <taxon>Bacilli</taxon>
        <taxon>Bacillales</taxon>
        <taxon>Paenibacillaceae</taxon>
        <taxon>Paenibacillus</taxon>
    </lineage>
</organism>
<dbReference type="PANTHER" id="PTHR43877">
    <property type="entry name" value="AMINOALKYLPHOSPHONATE N-ACETYLTRANSFERASE-RELATED-RELATED"/>
    <property type="match status" value="1"/>
</dbReference>
<dbReference type="CDD" id="cd04301">
    <property type="entry name" value="NAT_SF"/>
    <property type="match status" value="1"/>
</dbReference>
<dbReference type="Pfam" id="PF13508">
    <property type="entry name" value="Acetyltransf_7"/>
    <property type="match status" value="1"/>
</dbReference>
<keyword evidence="2" id="KW-0012">Acyltransferase</keyword>
<evidence type="ECO:0000259" key="3">
    <source>
        <dbReference type="PROSITE" id="PS51186"/>
    </source>
</evidence>
<dbReference type="SUPFAM" id="SSF55729">
    <property type="entry name" value="Acyl-CoA N-acyltransferases (Nat)"/>
    <property type="match status" value="1"/>
</dbReference>
<protein>
    <submittedName>
        <fullName evidence="4">GNAT family N-acetyltransferase</fullName>
    </submittedName>
</protein>
<evidence type="ECO:0000313" key="5">
    <source>
        <dbReference type="Proteomes" id="UP001165962"/>
    </source>
</evidence>
<dbReference type="InterPro" id="IPR000182">
    <property type="entry name" value="GNAT_dom"/>
</dbReference>
<comment type="caution">
    <text evidence="4">The sequence shown here is derived from an EMBL/GenBank/DDBJ whole genome shotgun (WGS) entry which is preliminary data.</text>
</comment>
<accession>A0ABX0JDV3</accession>
<dbReference type="Gene3D" id="3.40.630.30">
    <property type="match status" value="1"/>
</dbReference>
<proteinExistence type="predicted"/>
<feature type="domain" description="N-acetyltransferase" evidence="3">
    <location>
        <begin position="4"/>
        <end position="148"/>
    </location>
</feature>
<keyword evidence="5" id="KW-1185">Reference proteome</keyword>
<name>A0ABX0JDV3_9BACL</name>
<evidence type="ECO:0000256" key="1">
    <source>
        <dbReference type="ARBA" id="ARBA00022679"/>
    </source>
</evidence>
<dbReference type="Proteomes" id="UP001165962">
    <property type="component" value="Unassembled WGS sequence"/>
</dbReference>
<gene>
    <name evidence="4" type="ORF">G9U52_33075</name>
</gene>
<sequence>MHQISICKLDLLVHTAISHLVAESSKEGFRHMKRLVDEYESGTNLFDKQGEALFIACDDTRIIGIGGLNQSFTEQIGRVRRLYISQDYRKQGIGRMIMNHIIEEAKQHYQMIELKTDSPAGGKFYRSLGFSVKDGDEHVSHYLILDKA</sequence>
<evidence type="ECO:0000313" key="4">
    <source>
        <dbReference type="EMBL" id="NHN34619.1"/>
    </source>
</evidence>
<dbReference type="RefSeq" id="WP_166155821.1">
    <property type="nucleotide sequence ID" value="NZ_JAAOIW010000020.1"/>
</dbReference>
<dbReference type="EMBL" id="JAAOIW010000020">
    <property type="protein sequence ID" value="NHN34619.1"/>
    <property type="molecule type" value="Genomic_DNA"/>
</dbReference>